<comment type="subcellular location">
    <subcellularLocation>
        <location evidence="1">Cytoplasm</location>
        <location evidence="1">Cytoskeleton</location>
    </subcellularLocation>
</comment>
<keyword evidence="2" id="KW-0963">Cytoplasm</keyword>
<dbReference type="Pfam" id="PF01363">
    <property type="entry name" value="FYVE"/>
    <property type="match status" value="1"/>
</dbReference>
<dbReference type="Gene3D" id="3.30.40.10">
    <property type="entry name" value="Zinc/RING finger domain, C3HC4 (zinc finger)"/>
    <property type="match status" value="1"/>
</dbReference>
<dbReference type="SUPFAM" id="SSF50729">
    <property type="entry name" value="PH domain-like"/>
    <property type="match status" value="1"/>
</dbReference>
<dbReference type="InterPro" id="IPR013083">
    <property type="entry name" value="Znf_RING/FYVE/PHD"/>
</dbReference>
<evidence type="ECO:0000259" key="10">
    <source>
        <dbReference type="PROSITE" id="PS50003"/>
    </source>
</evidence>
<evidence type="ECO:0000259" key="11">
    <source>
        <dbReference type="PROSITE" id="PS50010"/>
    </source>
</evidence>
<dbReference type="PROSITE" id="PS50178">
    <property type="entry name" value="ZF_FYVE"/>
    <property type="match status" value="1"/>
</dbReference>
<keyword evidence="7" id="KW-0206">Cytoskeleton</keyword>
<sequence>MYFRFGCLLTFAKFPMEGPAVDACLITKMLIFEPAFMGHLTNFVTTMNGRAGKDFIDHGFGRMNVEFKSLRLPKDKSNRCEGLKSVKSTISFDEEKKIAGYDFVRQQELLDKEHRKIKHILDEMLHFECRLLETLRILSDIGQLVSQKPQWQENASLREVFKDIPSLYELHKHLLNGLEKVHAENFKNLLPSIFVKMEEVPYLNIYKIFVCRYADNYTRLARLVSKDKDFSILCKTTIESSKFAEQRIQDVCGMYFGVHSSLTRFKLLISKLEETLREDDSRLVDVQKALKVISELLQHSEGEMVRQDKIRDAQMMLSKIDGRTMEFRQIPPLIREGPCKKIPRRSTHKRILDRHLFLFAGYLIITEPVNAIGRYQTKSETILSGATLSEIGEDEEIGIPHCFRIRAQHLCVELAFVSSKEKEEWWDGLLLGISHARTRVNSLGPIADQGLEAVTGSTAAEWVKDEQSTMCAECHTQFTVINRRHHCRVCGKVFCGSCSDYRAPIRFLGGKLKRVCVVDYYLIHQELKPPTPAIMESILRRTQKGSALTETGYLFWCVCSQGIWNSKPASRSTRTTSQTRHIQLHLTKSPSNVVASSGTYPGCPQDQDSSNCPVRCDSSNIDNTSTNSDSSLQLTPESSTRKINTKASACVHVHPHHSVCLSRMSCVLQTDTLLSMFAARADTKAKDQIPLIGTRLFFLDTISCASSPELHCRKRSASCVVSKKPDFTSEMDSYGALKESRSAQTFKAGSHSTSDLLDGLLSQSVNSSDKFYNNDRPLNLNLPTRRSNPFYRNCKPPLLLPKPNTASIATVIGKCTQQAAFKDESIDSPPSPLYIRTRTSPAIENGLVSTRAERPRRGRTMLEERRKTKFLAYKENIQSAFTRDEVAKQIESISPSILGILRNKLGFILLPMNTDSLAHYFEAPSEEVRTRWLLSICRTCINYMAQWSSEIAQP</sequence>
<keyword evidence="14" id="KW-1185">Reference proteome</keyword>
<evidence type="ECO:0000256" key="3">
    <source>
        <dbReference type="ARBA" id="ARBA00022658"/>
    </source>
</evidence>
<keyword evidence="6" id="KW-0862">Zinc</keyword>
<dbReference type="PANTHER" id="PTHR12673:SF159">
    <property type="entry name" value="LD03170P"/>
    <property type="match status" value="1"/>
</dbReference>
<proteinExistence type="predicted"/>
<dbReference type="InterPro" id="IPR001849">
    <property type="entry name" value="PH_domain"/>
</dbReference>
<dbReference type="Gene3D" id="2.30.29.30">
    <property type="entry name" value="Pleckstrin-homology domain (PH domain)/Phosphotyrosine-binding domain (PTB)"/>
    <property type="match status" value="1"/>
</dbReference>
<feature type="region of interest" description="Disordered" evidence="9">
    <location>
        <begin position="590"/>
        <end position="611"/>
    </location>
</feature>
<feature type="domain" description="FYVE-type" evidence="12">
    <location>
        <begin position="465"/>
        <end position="516"/>
    </location>
</feature>
<keyword evidence="5 8" id="KW-0863">Zinc-finger</keyword>
<dbReference type="PANTHER" id="PTHR12673">
    <property type="entry name" value="FACIOGENITAL DYSPLASIA PROTEIN"/>
    <property type="match status" value="1"/>
</dbReference>
<evidence type="ECO:0000256" key="1">
    <source>
        <dbReference type="ARBA" id="ARBA00004245"/>
    </source>
</evidence>
<dbReference type="PROSITE" id="PS50003">
    <property type="entry name" value="PH_DOMAIN"/>
    <property type="match status" value="1"/>
</dbReference>
<evidence type="ECO:0000256" key="9">
    <source>
        <dbReference type="SAM" id="MobiDB-lite"/>
    </source>
</evidence>
<gene>
    <name evidence="13" type="ORF">EG68_04233</name>
</gene>
<feature type="compositionally biased region" description="Polar residues" evidence="9">
    <location>
        <begin position="590"/>
        <end position="599"/>
    </location>
</feature>
<feature type="domain" description="DH" evidence="11">
    <location>
        <begin position="116"/>
        <end position="303"/>
    </location>
</feature>
<evidence type="ECO:0000256" key="8">
    <source>
        <dbReference type="PROSITE-ProRule" id="PRU00091"/>
    </source>
</evidence>
<dbReference type="PROSITE" id="PS50010">
    <property type="entry name" value="DH_2"/>
    <property type="match status" value="1"/>
</dbReference>
<dbReference type="InterPro" id="IPR000306">
    <property type="entry name" value="Znf_FYVE"/>
</dbReference>
<evidence type="ECO:0000256" key="6">
    <source>
        <dbReference type="ARBA" id="ARBA00022833"/>
    </source>
</evidence>
<evidence type="ECO:0000313" key="13">
    <source>
        <dbReference type="EMBL" id="KAF7258342.1"/>
    </source>
</evidence>
<reference evidence="13" key="1">
    <citation type="submission" date="2019-07" db="EMBL/GenBank/DDBJ databases">
        <title>Annotation for the trematode Paragonimus miyazaki's.</title>
        <authorList>
            <person name="Choi Y.-J."/>
        </authorList>
    </citation>
    <scope>NUCLEOTIDE SEQUENCE</scope>
    <source>
        <strain evidence="13">Japan</strain>
    </source>
</reference>
<dbReference type="InterPro" id="IPR000219">
    <property type="entry name" value="DH_dom"/>
</dbReference>
<dbReference type="GO" id="GO:0005085">
    <property type="term" value="F:guanyl-nucleotide exchange factor activity"/>
    <property type="evidence" value="ECO:0007669"/>
    <property type="project" value="UniProtKB-KW"/>
</dbReference>
<comment type="caution">
    <text evidence="13">The sequence shown here is derived from an EMBL/GenBank/DDBJ whole genome shotgun (WGS) entry which is preliminary data.</text>
</comment>
<dbReference type="SMART" id="SM00233">
    <property type="entry name" value="PH"/>
    <property type="match status" value="2"/>
</dbReference>
<keyword evidence="3" id="KW-0344">Guanine-nucleotide releasing factor</keyword>
<dbReference type="SUPFAM" id="SSF48065">
    <property type="entry name" value="DBL homology domain (DH-domain)"/>
    <property type="match status" value="1"/>
</dbReference>
<dbReference type="GO" id="GO:0005856">
    <property type="term" value="C:cytoskeleton"/>
    <property type="evidence" value="ECO:0007669"/>
    <property type="project" value="UniProtKB-SubCell"/>
</dbReference>
<dbReference type="InterPro" id="IPR011011">
    <property type="entry name" value="Znf_FYVE_PHD"/>
</dbReference>
<dbReference type="Gene3D" id="1.20.900.10">
    <property type="entry name" value="Dbl homology (DH) domain"/>
    <property type="match status" value="1"/>
</dbReference>
<keyword evidence="4" id="KW-0479">Metal-binding</keyword>
<dbReference type="InterPro" id="IPR051092">
    <property type="entry name" value="FYVE_RhoGEF_PH"/>
</dbReference>
<accession>A0A8S9YUH7</accession>
<protein>
    <submittedName>
        <fullName evidence="13">Uncharacterized protein</fullName>
    </submittedName>
</protein>
<feature type="domain" description="PH" evidence="10">
    <location>
        <begin position="332"/>
        <end position="434"/>
    </location>
</feature>
<dbReference type="AlphaFoldDB" id="A0A8S9YUH7"/>
<evidence type="ECO:0000256" key="2">
    <source>
        <dbReference type="ARBA" id="ARBA00022490"/>
    </source>
</evidence>
<evidence type="ECO:0000313" key="14">
    <source>
        <dbReference type="Proteomes" id="UP000822476"/>
    </source>
</evidence>
<evidence type="ECO:0000256" key="4">
    <source>
        <dbReference type="ARBA" id="ARBA00022723"/>
    </source>
</evidence>
<dbReference type="Proteomes" id="UP000822476">
    <property type="component" value="Unassembled WGS sequence"/>
</dbReference>
<dbReference type="InterPro" id="IPR011993">
    <property type="entry name" value="PH-like_dom_sf"/>
</dbReference>
<dbReference type="GO" id="GO:0005737">
    <property type="term" value="C:cytoplasm"/>
    <property type="evidence" value="ECO:0007669"/>
    <property type="project" value="TreeGrafter"/>
</dbReference>
<evidence type="ECO:0000256" key="5">
    <source>
        <dbReference type="ARBA" id="ARBA00022771"/>
    </source>
</evidence>
<dbReference type="OrthoDB" id="245697at2759"/>
<dbReference type="InterPro" id="IPR035899">
    <property type="entry name" value="DBL_dom_sf"/>
</dbReference>
<dbReference type="EMBL" id="JTDE01001785">
    <property type="protein sequence ID" value="KAF7258342.1"/>
    <property type="molecule type" value="Genomic_DNA"/>
</dbReference>
<dbReference type="SMART" id="SM00325">
    <property type="entry name" value="RhoGEF"/>
    <property type="match status" value="1"/>
</dbReference>
<organism evidence="13 14">
    <name type="scientific">Paragonimus skrjabini miyazakii</name>
    <dbReference type="NCBI Taxonomy" id="59628"/>
    <lineage>
        <taxon>Eukaryota</taxon>
        <taxon>Metazoa</taxon>
        <taxon>Spiralia</taxon>
        <taxon>Lophotrochozoa</taxon>
        <taxon>Platyhelminthes</taxon>
        <taxon>Trematoda</taxon>
        <taxon>Digenea</taxon>
        <taxon>Plagiorchiida</taxon>
        <taxon>Troglotremata</taxon>
        <taxon>Troglotrematidae</taxon>
        <taxon>Paragonimus</taxon>
    </lineage>
</organism>
<dbReference type="SUPFAM" id="SSF57903">
    <property type="entry name" value="FYVE/PHD zinc finger"/>
    <property type="match status" value="1"/>
</dbReference>
<evidence type="ECO:0000256" key="7">
    <source>
        <dbReference type="ARBA" id="ARBA00023212"/>
    </source>
</evidence>
<dbReference type="InterPro" id="IPR017455">
    <property type="entry name" value="Znf_FYVE-rel"/>
</dbReference>
<dbReference type="Pfam" id="PF00621">
    <property type="entry name" value="RhoGEF"/>
    <property type="match status" value="1"/>
</dbReference>
<evidence type="ECO:0000259" key="12">
    <source>
        <dbReference type="PROSITE" id="PS50178"/>
    </source>
</evidence>
<name>A0A8S9YUH7_9TREM</name>
<dbReference type="GO" id="GO:0008270">
    <property type="term" value="F:zinc ion binding"/>
    <property type="evidence" value="ECO:0007669"/>
    <property type="project" value="UniProtKB-KW"/>
</dbReference>
<dbReference type="SMART" id="SM00064">
    <property type="entry name" value="FYVE"/>
    <property type="match status" value="1"/>
</dbReference>